<name>A0A9P9D9Y9_9PLEO</name>
<dbReference type="Proteomes" id="UP000700596">
    <property type="component" value="Unassembled WGS sequence"/>
</dbReference>
<dbReference type="InterPro" id="IPR024079">
    <property type="entry name" value="MetalloPept_cat_dom_sf"/>
</dbReference>
<evidence type="ECO:0008006" key="4">
    <source>
        <dbReference type="Google" id="ProtNLM"/>
    </source>
</evidence>
<keyword evidence="3" id="KW-1185">Reference proteome</keyword>
<feature type="transmembrane region" description="Helical" evidence="1">
    <location>
        <begin position="280"/>
        <end position="298"/>
    </location>
</feature>
<dbReference type="Gene3D" id="3.40.390.10">
    <property type="entry name" value="Collagenase (Catalytic Domain)"/>
    <property type="match status" value="1"/>
</dbReference>
<dbReference type="GO" id="GO:0008237">
    <property type="term" value="F:metallopeptidase activity"/>
    <property type="evidence" value="ECO:0007669"/>
    <property type="project" value="InterPro"/>
</dbReference>
<keyword evidence="1" id="KW-0812">Transmembrane</keyword>
<gene>
    <name evidence="2" type="ORF">B0J11DRAFT_540284</name>
</gene>
<dbReference type="SUPFAM" id="SSF55486">
    <property type="entry name" value="Metalloproteases ('zincins'), catalytic domain"/>
    <property type="match status" value="1"/>
</dbReference>
<evidence type="ECO:0000313" key="2">
    <source>
        <dbReference type="EMBL" id="KAH7115298.1"/>
    </source>
</evidence>
<dbReference type="AlphaFoldDB" id="A0A9P9D9Y9"/>
<evidence type="ECO:0000313" key="3">
    <source>
        <dbReference type="Proteomes" id="UP000700596"/>
    </source>
</evidence>
<keyword evidence="1" id="KW-1133">Transmembrane helix</keyword>
<dbReference type="OrthoDB" id="406838at2759"/>
<comment type="caution">
    <text evidence="2">The sequence shown here is derived from an EMBL/GenBank/DDBJ whole genome shotgun (WGS) entry which is preliminary data.</text>
</comment>
<keyword evidence="1" id="KW-0472">Membrane</keyword>
<accession>A0A9P9D9Y9</accession>
<organism evidence="2 3">
    <name type="scientific">Dendryphion nanum</name>
    <dbReference type="NCBI Taxonomy" id="256645"/>
    <lineage>
        <taxon>Eukaryota</taxon>
        <taxon>Fungi</taxon>
        <taxon>Dikarya</taxon>
        <taxon>Ascomycota</taxon>
        <taxon>Pezizomycotina</taxon>
        <taxon>Dothideomycetes</taxon>
        <taxon>Pleosporomycetidae</taxon>
        <taxon>Pleosporales</taxon>
        <taxon>Torulaceae</taxon>
        <taxon>Dendryphion</taxon>
    </lineage>
</organism>
<evidence type="ECO:0000256" key="1">
    <source>
        <dbReference type="SAM" id="Phobius"/>
    </source>
</evidence>
<reference evidence="2" key="1">
    <citation type="journal article" date="2021" name="Nat. Commun.">
        <title>Genetic determinants of endophytism in the Arabidopsis root mycobiome.</title>
        <authorList>
            <person name="Mesny F."/>
            <person name="Miyauchi S."/>
            <person name="Thiergart T."/>
            <person name="Pickel B."/>
            <person name="Atanasova L."/>
            <person name="Karlsson M."/>
            <person name="Huettel B."/>
            <person name="Barry K.W."/>
            <person name="Haridas S."/>
            <person name="Chen C."/>
            <person name="Bauer D."/>
            <person name="Andreopoulos W."/>
            <person name="Pangilinan J."/>
            <person name="LaButti K."/>
            <person name="Riley R."/>
            <person name="Lipzen A."/>
            <person name="Clum A."/>
            <person name="Drula E."/>
            <person name="Henrissat B."/>
            <person name="Kohler A."/>
            <person name="Grigoriev I.V."/>
            <person name="Martin F.M."/>
            <person name="Hacquard S."/>
        </authorList>
    </citation>
    <scope>NUCLEOTIDE SEQUENCE</scope>
    <source>
        <strain evidence="2">MPI-CAGE-CH-0243</strain>
    </source>
</reference>
<sequence>MMPLGLDPPSTCSIKQPLRCDAVPSSVCATEENLGCFAALRVGLNGMITIWKPFSNILIFVSYEFKEDRAYVREATQRAGNAWNATILDPDDGRPRFSLIDSMAEATCVVSPRDICDEDPNRDALSFFPGQRSPRILLYSKSLKGSSRPILEEILIHEFGHVQGARHYFAPLEDKQRRTIPAVLIGTDDDLSVMNYFELPNAPRIQKSDVDAMRQLYSLQGDAYKGLQLRRIDVVPMRLQSTQSAELVSMELASPTKQDPSSHTSHRVLDGERIDQTDRILLLVVLILVLVIFCRSHVR</sequence>
<dbReference type="EMBL" id="JAGMWT010000016">
    <property type="protein sequence ID" value="KAH7115298.1"/>
    <property type="molecule type" value="Genomic_DNA"/>
</dbReference>
<protein>
    <recommendedName>
        <fullName evidence="4">Peptidase M10 metallopeptidase domain-containing protein</fullName>
    </recommendedName>
</protein>
<proteinExistence type="predicted"/>